<dbReference type="Proteomes" id="UP000236724">
    <property type="component" value="Unassembled WGS sequence"/>
</dbReference>
<dbReference type="EMBL" id="FMSV02000092">
    <property type="protein sequence ID" value="SEH04725.1"/>
    <property type="molecule type" value="Genomic_DNA"/>
</dbReference>
<organism evidence="1 2">
    <name type="scientific">Candidatus Venteria ishoeyi</name>
    <dbReference type="NCBI Taxonomy" id="1899563"/>
    <lineage>
        <taxon>Bacteria</taxon>
        <taxon>Pseudomonadati</taxon>
        <taxon>Pseudomonadota</taxon>
        <taxon>Gammaproteobacteria</taxon>
        <taxon>Thiotrichales</taxon>
        <taxon>Thiotrichaceae</taxon>
        <taxon>Venteria</taxon>
    </lineage>
</organism>
<keyword evidence="2" id="KW-1185">Reference proteome</keyword>
<reference evidence="1 2" key="1">
    <citation type="submission" date="2016-10" db="EMBL/GenBank/DDBJ databases">
        <authorList>
            <person name="de Groot N.N."/>
        </authorList>
    </citation>
    <scope>NUCLEOTIDE SEQUENCE [LARGE SCALE GENOMIC DNA]</scope>
    <source>
        <strain evidence="1">MBHS1</strain>
    </source>
</reference>
<protein>
    <submittedName>
        <fullName evidence="1">Uncharacterized protein</fullName>
    </submittedName>
</protein>
<accession>A0A1H6F6V6</accession>
<evidence type="ECO:0000313" key="2">
    <source>
        <dbReference type="Proteomes" id="UP000236724"/>
    </source>
</evidence>
<sequence length="93" mass="10728">MLHGKKELFLEGTNGLDKDKENEANIFAEQELIPTHKFATFIERKKFSKVSIISFAKDIGISPGIVVGQLQHKNLLNITFCNDLKQRFKWDHE</sequence>
<evidence type="ECO:0000313" key="1">
    <source>
        <dbReference type="EMBL" id="SEH04725.1"/>
    </source>
</evidence>
<proteinExistence type="predicted"/>
<gene>
    <name evidence="1" type="ORF">MBHS_00574</name>
</gene>
<dbReference type="AlphaFoldDB" id="A0A1H6F6V6"/>
<name>A0A1H6F6V6_9GAMM</name>